<name>A0A8K0V6Z7_9ENTR</name>
<keyword evidence="1" id="KW-0812">Transmembrane</keyword>
<dbReference type="EMBL" id="JAEPBH010000034">
    <property type="protein sequence ID" value="MBK4716255.1"/>
    <property type="molecule type" value="Genomic_DNA"/>
</dbReference>
<accession>A0A8K0V6Z7</accession>
<sequence>MMRDYLIIAMLTVVAGWRWSLPLIALLCGWSLWRRRFLLGTLCAGLFIWTAVAAWQFEKYL</sequence>
<evidence type="ECO:0000313" key="2">
    <source>
        <dbReference type="EMBL" id="MBK4716255.1"/>
    </source>
</evidence>
<dbReference type="AlphaFoldDB" id="A0A8K0V6Z7"/>
<evidence type="ECO:0000313" key="3">
    <source>
        <dbReference type="Proteomes" id="UP000659047"/>
    </source>
</evidence>
<keyword evidence="1" id="KW-1133">Transmembrane helix</keyword>
<organism evidence="2 3">
    <name type="scientific">Tenebrionibacter intestinalis</name>
    <dbReference type="NCBI Taxonomy" id="2799638"/>
    <lineage>
        <taxon>Bacteria</taxon>
        <taxon>Pseudomonadati</taxon>
        <taxon>Pseudomonadota</taxon>
        <taxon>Gammaproteobacteria</taxon>
        <taxon>Enterobacterales</taxon>
        <taxon>Enterobacteriaceae</taxon>
        <taxon>Tenebrionibacter/Tenebrionicola group</taxon>
        <taxon>Tenebrionibacter</taxon>
    </lineage>
</organism>
<reference evidence="2" key="1">
    <citation type="submission" date="2021-01" db="EMBL/GenBank/DDBJ databases">
        <title>Intestinitalea alba gen. nov., sp. nov., a novel genus of the family Enterobacteriaceae, isolated from the gut of the plastic-eating mealworm Tenebrio molitor L.</title>
        <authorList>
            <person name="Yang Y."/>
        </authorList>
    </citation>
    <scope>NUCLEOTIDE SEQUENCE</scope>
    <source>
        <strain evidence="2">BIT-L3</strain>
    </source>
</reference>
<feature type="transmembrane region" description="Helical" evidence="1">
    <location>
        <begin position="6"/>
        <end position="30"/>
    </location>
</feature>
<comment type="caution">
    <text evidence="2">The sequence shown here is derived from an EMBL/GenBank/DDBJ whole genome shotgun (WGS) entry which is preliminary data.</text>
</comment>
<keyword evidence="1" id="KW-0472">Membrane</keyword>
<proteinExistence type="predicted"/>
<gene>
    <name evidence="2" type="ORF">JJB97_13145</name>
</gene>
<keyword evidence="3" id="KW-1185">Reference proteome</keyword>
<dbReference type="Proteomes" id="UP000659047">
    <property type="component" value="Unassembled WGS sequence"/>
</dbReference>
<protein>
    <submittedName>
        <fullName evidence="2">Uncharacterized protein</fullName>
    </submittedName>
</protein>
<evidence type="ECO:0000256" key="1">
    <source>
        <dbReference type="SAM" id="Phobius"/>
    </source>
</evidence>
<feature type="transmembrane region" description="Helical" evidence="1">
    <location>
        <begin position="37"/>
        <end position="57"/>
    </location>
</feature>